<reference evidence="6 7" key="1">
    <citation type="journal article" date="2019" name="Int. J. Syst. Evol. Microbiol.">
        <title>The Global Catalogue of Microorganisms (GCM) 10K type strain sequencing project: providing services to taxonomists for standard genome sequencing and annotation.</title>
        <authorList>
            <consortium name="The Broad Institute Genomics Platform"/>
            <consortium name="The Broad Institute Genome Sequencing Center for Infectious Disease"/>
            <person name="Wu L."/>
            <person name="Ma J."/>
        </authorList>
    </citation>
    <scope>NUCLEOTIDE SEQUENCE [LARGE SCALE GENOMIC DNA]</scope>
    <source>
        <strain evidence="6 7">JCM 14718</strain>
    </source>
</reference>
<dbReference type="InterPro" id="IPR001647">
    <property type="entry name" value="HTH_TetR"/>
</dbReference>
<keyword evidence="2 4" id="KW-0238">DNA-binding</keyword>
<dbReference type="EMBL" id="BAAANY010000018">
    <property type="protein sequence ID" value="GAA1690780.1"/>
    <property type="molecule type" value="Genomic_DNA"/>
</dbReference>
<evidence type="ECO:0000256" key="4">
    <source>
        <dbReference type="PROSITE-ProRule" id="PRU00335"/>
    </source>
</evidence>
<dbReference type="Gene3D" id="1.10.357.10">
    <property type="entry name" value="Tetracycline Repressor, domain 2"/>
    <property type="match status" value="1"/>
</dbReference>
<evidence type="ECO:0000256" key="3">
    <source>
        <dbReference type="ARBA" id="ARBA00023163"/>
    </source>
</evidence>
<feature type="DNA-binding region" description="H-T-H motif" evidence="4">
    <location>
        <begin position="42"/>
        <end position="61"/>
    </location>
</feature>
<keyword evidence="1" id="KW-0805">Transcription regulation</keyword>
<accession>A0ABN2HNG4</accession>
<sequence length="201" mass="22108">MVEPNGRSYGGLSPQRREAERVARFVDAGLEVFGTQGFHAATVDAVCAAAGLTKRYFYRGFGSMEALFHAVYLRCADSFMRMAMSVVDDPSTDALACLNQFLAEIESDPRIGRVMLVEVFDISPTTYQLWRKTMSTFEDMTAKSIGDRTGVNTALVAHGLIGAMHYIAREWLESSYAQPRAEVAASCNILFAAVHTSLDTQ</sequence>
<dbReference type="PROSITE" id="PS50977">
    <property type="entry name" value="HTH_TETR_2"/>
    <property type="match status" value="1"/>
</dbReference>
<protein>
    <recommendedName>
        <fullName evidence="5">HTH tetR-type domain-containing protein</fullName>
    </recommendedName>
</protein>
<evidence type="ECO:0000256" key="2">
    <source>
        <dbReference type="ARBA" id="ARBA00023125"/>
    </source>
</evidence>
<dbReference type="PANTHER" id="PTHR30055:SF234">
    <property type="entry name" value="HTH-TYPE TRANSCRIPTIONAL REGULATOR BETI"/>
    <property type="match status" value="1"/>
</dbReference>
<comment type="caution">
    <text evidence="6">The sequence shown here is derived from an EMBL/GenBank/DDBJ whole genome shotgun (WGS) entry which is preliminary data.</text>
</comment>
<proteinExistence type="predicted"/>
<dbReference type="Pfam" id="PF00440">
    <property type="entry name" value="TetR_N"/>
    <property type="match status" value="1"/>
</dbReference>
<organism evidence="6 7">
    <name type="scientific">Fodinicola feengrottensis</name>
    <dbReference type="NCBI Taxonomy" id="435914"/>
    <lineage>
        <taxon>Bacteria</taxon>
        <taxon>Bacillati</taxon>
        <taxon>Actinomycetota</taxon>
        <taxon>Actinomycetes</taxon>
        <taxon>Mycobacteriales</taxon>
        <taxon>Fodinicola</taxon>
    </lineage>
</organism>
<dbReference type="InterPro" id="IPR009057">
    <property type="entry name" value="Homeodomain-like_sf"/>
</dbReference>
<evidence type="ECO:0000313" key="6">
    <source>
        <dbReference type="EMBL" id="GAA1690780.1"/>
    </source>
</evidence>
<name>A0ABN2HNG4_9ACTN</name>
<evidence type="ECO:0000256" key="1">
    <source>
        <dbReference type="ARBA" id="ARBA00023015"/>
    </source>
</evidence>
<dbReference type="PANTHER" id="PTHR30055">
    <property type="entry name" value="HTH-TYPE TRANSCRIPTIONAL REGULATOR RUTR"/>
    <property type="match status" value="1"/>
</dbReference>
<dbReference type="SUPFAM" id="SSF46689">
    <property type="entry name" value="Homeodomain-like"/>
    <property type="match status" value="1"/>
</dbReference>
<feature type="domain" description="HTH tetR-type" evidence="5">
    <location>
        <begin position="19"/>
        <end position="79"/>
    </location>
</feature>
<evidence type="ECO:0000313" key="7">
    <source>
        <dbReference type="Proteomes" id="UP001500618"/>
    </source>
</evidence>
<keyword evidence="7" id="KW-1185">Reference proteome</keyword>
<gene>
    <name evidence="6" type="ORF">GCM10009765_45330</name>
</gene>
<dbReference type="Proteomes" id="UP001500618">
    <property type="component" value="Unassembled WGS sequence"/>
</dbReference>
<dbReference type="InterPro" id="IPR050109">
    <property type="entry name" value="HTH-type_TetR-like_transc_reg"/>
</dbReference>
<keyword evidence="3" id="KW-0804">Transcription</keyword>
<evidence type="ECO:0000259" key="5">
    <source>
        <dbReference type="PROSITE" id="PS50977"/>
    </source>
</evidence>